<evidence type="ECO:0000313" key="1">
    <source>
        <dbReference type="EMBL" id="KAH9474325.1"/>
    </source>
</evidence>
<dbReference type="Proteomes" id="UP000664032">
    <property type="component" value="Unassembled WGS sequence"/>
</dbReference>
<accession>A0ACB8GF66</accession>
<dbReference type="EMBL" id="JAFIQS020000013">
    <property type="protein sequence ID" value="KAH9474325.1"/>
    <property type="molecule type" value="Genomic_DNA"/>
</dbReference>
<proteinExistence type="predicted"/>
<protein>
    <submittedName>
        <fullName evidence="1">Uncharacterized protein</fullName>
    </submittedName>
</protein>
<name>A0ACB8GF66_PSICU</name>
<reference evidence="1" key="1">
    <citation type="submission" date="2021-10" db="EMBL/GenBank/DDBJ databases">
        <title>Psilocybe cubensis genome.</title>
        <authorList>
            <person name="Mckernan K.J."/>
            <person name="Crawford S."/>
            <person name="Trippe A."/>
            <person name="Kane L.T."/>
            <person name="Mclaughlin S."/>
        </authorList>
    </citation>
    <scope>NUCLEOTIDE SEQUENCE</scope>
    <source>
        <strain evidence="1">MGC-MH-2018</strain>
    </source>
</reference>
<comment type="caution">
    <text evidence="1">The sequence shown here is derived from an EMBL/GenBank/DDBJ whole genome shotgun (WGS) entry which is preliminary data.</text>
</comment>
<organism evidence="1 2">
    <name type="scientific">Psilocybe cubensis</name>
    <name type="common">Psychedelic mushroom</name>
    <name type="synonym">Stropharia cubensis</name>
    <dbReference type="NCBI Taxonomy" id="181762"/>
    <lineage>
        <taxon>Eukaryota</taxon>
        <taxon>Fungi</taxon>
        <taxon>Dikarya</taxon>
        <taxon>Basidiomycota</taxon>
        <taxon>Agaricomycotina</taxon>
        <taxon>Agaricomycetes</taxon>
        <taxon>Agaricomycetidae</taxon>
        <taxon>Agaricales</taxon>
        <taxon>Agaricineae</taxon>
        <taxon>Strophariaceae</taxon>
        <taxon>Psilocybe</taxon>
    </lineage>
</organism>
<evidence type="ECO:0000313" key="2">
    <source>
        <dbReference type="Proteomes" id="UP000664032"/>
    </source>
</evidence>
<sequence>MSQLPMNVLDRNVRAYNREERALIDVYKEDYITSSTPNNRAAIVNTKMFPALKTHWDKNGINYDPVKAKMDLLKWAQNCWRLSSQKGVPKSSKVLKVRKSDVVARTMKDAVEAEIDALLDPEDSNKIQKRFSVRNLAVSNIIKRMTSTELKNLEEKADKMSEEGYPQEICRQLAEKHSETRLKASAKAHWLELGFLSVTFAAFEDSTGRVVAEIHDDIAELLGVQKSMKIKSFEETYPKQAHEIQRLMIEYVRNVIDKSQGREMIAAQENTLGSSDDGFPIIGPSWNKEKLGKADASKLYREYLSKHYKLATNGRTEQVPYGDIMMDVSKFIHKDYLPLGFVFKDPHNTGIDDIKAFFDHIYDREQNVQPAEVFRFHSITTSRINGTVVPACYGNGPENHEDVPAPLNKRQRRKNKKSAQQKPDSVNTVNTNNADVLPRPNSDGEINAETLAHPELPGKSNAETTHPGVYRKESVGVPVRLHNHGEGNADTPNRLHNHGEGNADTPNGLVSNGGSNANRGLQLNVDGEIVEYHPKLSRHNVLGRIDPLQVDDEVMFQYLCDIGAFSFPPLENVTVPVASSSSGQSSTTNAMPQLSFTEMLMEDYHVPGGNLFDISETPSMARNTIGNSKSITNGPAPVGMSLELPSMVNNEWSYTGMMNENAKNDTAIRVSNDAAKAYMDTIPQASAVQSRVPSPKPLVWRQVNMNPTLAPTYSDEEMITGTTIQLKTANTPTIIKAAGELNDASQETHGLNEHSASKQPRVRTARNKRVVSDSSPAQILNRVLTDMPMTPTKATSQPPKSNAVASKKPVETSHNLNGLEQPAKGVVNQSKRKANTAVDESGNAQNGRTAKKVMTSDVLAMHEADSMKVKGKRVPKKRIRE</sequence>
<keyword evidence="2" id="KW-1185">Reference proteome</keyword>
<gene>
    <name evidence="1" type="ORF">JR316_0012783</name>
</gene>